<dbReference type="Pfam" id="PF01266">
    <property type="entry name" value="DAO"/>
    <property type="match status" value="1"/>
</dbReference>
<dbReference type="PANTHER" id="PTHR13847">
    <property type="entry name" value="SARCOSINE DEHYDROGENASE-RELATED"/>
    <property type="match status" value="1"/>
</dbReference>
<keyword evidence="1" id="KW-0560">Oxidoreductase</keyword>
<organism evidence="3">
    <name type="scientific">uncultured Thermomicrobiales bacterium</name>
    <dbReference type="NCBI Taxonomy" id="1645740"/>
    <lineage>
        <taxon>Bacteria</taxon>
        <taxon>Pseudomonadati</taxon>
        <taxon>Thermomicrobiota</taxon>
        <taxon>Thermomicrobia</taxon>
        <taxon>Thermomicrobiales</taxon>
        <taxon>environmental samples</taxon>
    </lineage>
</organism>
<evidence type="ECO:0000256" key="1">
    <source>
        <dbReference type="ARBA" id="ARBA00023002"/>
    </source>
</evidence>
<dbReference type="PANTHER" id="PTHR13847:SF287">
    <property type="entry name" value="FAD-DEPENDENT OXIDOREDUCTASE DOMAIN-CONTAINING PROTEIN 1"/>
    <property type="match status" value="1"/>
</dbReference>
<accession>A0A6J4V1D3</accession>
<evidence type="ECO:0000313" key="3">
    <source>
        <dbReference type="EMBL" id="CAA9564450.1"/>
    </source>
</evidence>
<dbReference type="Gene3D" id="3.50.50.60">
    <property type="entry name" value="FAD/NAD(P)-binding domain"/>
    <property type="match status" value="1"/>
</dbReference>
<name>A0A6J4V1D3_9BACT</name>
<dbReference type="AlphaFoldDB" id="A0A6J4V1D3"/>
<proteinExistence type="predicted"/>
<dbReference type="InterPro" id="IPR036188">
    <property type="entry name" value="FAD/NAD-bd_sf"/>
</dbReference>
<reference evidence="3" key="1">
    <citation type="submission" date="2020-02" db="EMBL/GenBank/DDBJ databases">
        <authorList>
            <person name="Meier V. D."/>
        </authorList>
    </citation>
    <scope>NUCLEOTIDE SEQUENCE</scope>
    <source>
        <strain evidence="3">AVDCRST_MAG70</strain>
    </source>
</reference>
<dbReference type="SUPFAM" id="SSF51905">
    <property type="entry name" value="FAD/NAD(P)-binding domain"/>
    <property type="match status" value="1"/>
</dbReference>
<evidence type="ECO:0000259" key="2">
    <source>
        <dbReference type="Pfam" id="PF01266"/>
    </source>
</evidence>
<sequence>MRAIAETMSGGAGDVPRSAEVVVIGGGVNGLSAAYQLTRHGVRDVVVLERAELAAGATGKSGALVRAHYTNEAETILTRESLRIFRAWDDEVGAGSPGFEAIGFLQVVGPDDEANLRTNVATQRAVGIDTRLVTPDDLRDIEPLMRTDDIGLAAFEPDSGYADPVATTHGFAAALTRAGGKIFTHSPALRIRTERGRVTGVDTASGTISTGAVLVAAGAWADRLLGPFSIDLGLVPRRIQVAVFRWPVAVPTGGRRHRAVIDTTQRSWLRPEGATSTLIGVERGSRVADPDDYDETADAGYVAIARDALAARFPAFAAATMRGAWAGMIMQSPDGHPIIDQIPAVEGFWVMTGDSGSSFKTAPAIGICLAEWITGGASRLVDLTPFRSTRFAEGKPWVDAFPYAYTIGEVLTISR</sequence>
<dbReference type="PRINTS" id="PR00420">
    <property type="entry name" value="RNGMNOXGNASE"/>
</dbReference>
<dbReference type="GO" id="GO:0005737">
    <property type="term" value="C:cytoplasm"/>
    <property type="evidence" value="ECO:0007669"/>
    <property type="project" value="TreeGrafter"/>
</dbReference>
<feature type="domain" description="FAD dependent oxidoreductase" evidence="2">
    <location>
        <begin position="21"/>
        <end position="372"/>
    </location>
</feature>
<dbReference type="Gene3D" id="3.30.9.10">
    <property type="entry name" value="D-Amino Acid Oxidase, subunit A, domain 2"/>
    <property type="match status" value="1"/>
</dbReference>
<protein>
    <submittedName>
        <fullName evidence="3">FAD dependent oxidoreductase</fullName>
    </submittedName>
</protein>
<dbReference type="GO" id="GO:0016491">
    <property type="term" value="F:oxidoreductase activity"/>
    <property type="evidence" value="ECO:0007669"/>
    <property type="project" value="UniProtKB-KW"/>
</dbReference>
<dbReference type="InterPro" id="IPR006076">
    <property type="entry name" value="FAD-dep_OxRdtase"/>
</dbReference>
<dbReference type="EMBL" id="CADCWH010000308">
    <property type="protein sequence ID" value="CAA9564450.1"/>
    <property type="molecule type" value="Genomic_DNA"/>
</dbReference>
<gene>
    <name evidence="3" type="ORF">AVDCRST_MAG70-1921</name>
</gene>